<dbReference type="RefSeq" id="XP_011495189.1">
    <property type="nucleotide sequence ID" value="XM_011496887.1"/>
</dbReference>
<keyword evidence="1" id="KW-1185">Reference proteome</keyword>
<dbReference type="Proteomes" id="UP000695007">
    <property type="component" value="Unplaced"/>
</dbReference>
<proteinExistence type="predicted"/>
<dbReference type="GeneID" id="105360097"/>
<sequence>MVSGHLNMDVCSKIFLRMVRCYRESYYLLERATDNARLLRSVNSTHISNIARLLLDNGEYESTSWPRRIYVPEALAPHFFESNVASTVIGSLVEFIVDSQQKGETRNDGKGKPSEATRRAEFLLTPGDSRLVPKAQIYLTTVCPKKFGGSHESLRSHFPKSEEFFAFNVFPAASYYEGTPYASISKSQMPAIAMLERDYRALRKLRFEVTGTYCSKQRELLCKGEFWLALIKDISDILAVSALYRSFGKEFANYSLAIVQMLLYCKDESLSGLTEASAVLTNGRLISQEQYNLILKRFKLKHEIC</sequence>
<reference evidence="2" key="1">
    <citation type="submission" date="2025-08" db="UniProtKB">
        <authorList>
            <consortium name="RefSeq"/>
        </authorList>
    </citation>
    <scope>IDENTIFICATION</scope>
</reference>
<protein>
    <submittedName>
        <fullName evidence="2">Uncharacterized protein LOC105360097</fullName>
    </submittedName>
</protein>
<accession>A0AAJ6VL14</accession>
<dbReference type="KEGG" id="csol:105360097"/>
<dbReference type="AlphaFoldDB" id="A0AAJ6VL14"/>
<evidence type="ECO:0000313" key="2">
    <source>
        <dbReference type="RefSeq" id="XP_011495189.1"/>
    </source>
</evidence>
<evidence type="ECO:0000313" key="1">
    <source>
        <dbReference type="Proteomes" id="UP000695007"/>
    </source>
</evidence>
<name>A0AAJ6VL14_9HYME</name>
<gene>
    <name evidence="2" type="primary">LOC105360097</name>
</gene>
<organism evidence="1 2">
    <name type="scientific">Ceratosolen solmsi marchali</name>
    <dbReference type="NCBI Taxonomy" id="326594"/>
    <lineage>
        <taxon>Eukaryota</taxon>
        <taxon>Metazoa</taxon>
        <taxon>Ecdysozoa</taxon>
        <taxon>Arthropoda</taxon>
        <taxon>Hexapoda</taxon>
        <taxon>Insecta</taxon>
        <taxon>Pterygota</taxon>
        <taxon>Neoptera</taxon>
        <taxon>Endopterygota</taxon>
        <taxon>Hymenoptera</taxon>
        <taxon>Apocrita</taxon>
        <taxon>Proctotrupomorpha</taxon>
        <taxon>Chalcidoidea</taxon>
        <taxon>Agaonidae</taxon>
        <taxon>Agaoninae</taxon>
        <taxon>Ceratosolen</taxon>
    </lineage>
</organism>